<evidence type="ECO:0000256" key="5">
    <source>
        <dbReference type="ARBA" id="ARBA00023136"/>
    </source>
</evidence>
<organism evidence="7 8">
    <name type="scientific">Galdieria yellowstonensis</name>
    <dbReference type="NCBI Taxonomy" id="3028027"/>
    <lineage>
        <taxon>Eukaryota</taxon>
        <taxon>Rhodophyta</taxon>
        <taxon>Bangiophyceae</taxon>
        <taxon>Galdieriales</taxon>
        <taxon>Galdieriaceae</taxon>
        <taxon>Galdieria</taxon>
    </lineage>
</organism>
<keyword evidence="4 6" id="KW-1133">Transmembrane helix</keyword>
<dbReference type="InterPro" id="IPR051633">
    <property type="entry name" value="AceTr"/>
</dbReference>
<evidence type="ECO:0000313" key="7">
    <source>
        <dbReference type="EMBL" id="KAK4526372.1"/>
    </source>
</evidence>
<evidence type="ECO:0000313" key="8">
    <source>
        <dbReference type="Proteomes" id="UP001300502"/>
    </source>
</evidence>
<evidence type="ECO:0000256" key="6">
    <source>
        <dbReference type="SAM" id="Phobius"/>
    </source>
</evidence>
<sequence length="251" mass="27075">MGNDCQEDNIENFDITPEKLDSMYGKQDKLKDIESQVKAAPVATPQPPNFPNPVILGAAAFSCTDFILSAVNAGLLPPTVASGVIGPAFFYGGSVQLITGLLCFITRNIFGLLTLTSYGAFWIAVATLITLEDEDVLRFGDDANLPIGILAVGYAILTCYLWLATFNHNLTLCVLIFMVDVQLILQSFASFGVISTIAPGAAGLFVAANGWYFSMALFINENYGKHIMPLGDPHTTPIFRTIYKGIYGNQG</sequence>
<dbReference type="NCBIfam" id="NF038013">
    <property type="entry name" value="AceTr_1"/>
    <property type="match status" value="1"/>
</dbReference>
<dbReference type="GO" id="GO:0015123">
    <property type="term" value="F:acetate transmembrane transporter activity"/>
    <property type="evidence" value="ECO:0007669"/>
    <property type="project" value="TreeGrafter"/>
</dbReference>
<dbReference type="AlphaFoldDB" id="A0AAV9IG41"/>
<feature type="transmembrane region" description="Helical" evidence="6">
    <location>
        <begin position="54"/>
        <end position="76"/>
    </location>
</feature>
<comment type="similarity">
    <text evidence="2">Belongs to the acetate uptake transporter (AceTr) (TC 2.A.96) family.</text>
</comment>
<dbReference type="Pfam" id="PF01184">
    <property type="entry name" value="Gpr1_Fun34_YaaH"/>
    <property type="match status" value="1"/>
</dbReference>
<accession>A0AAV9IG41</accession>
<name>A0AAV9IG41_9RHOD</name>
<feature type="transmembrane region" description="Helical" evidence="6">
    <location>
        <begin position="143"/>
        <end position="163"/>
    </location>
</feature>
<feature type="transmembrane region" description="Helical" evidence="6">
    <location>
        <begin position="170"/>
        <end position="191"/>
    </location>
</feature>
<dbReference type="PANTHER" id="PTHR31123">
    <property type="entry name" value="ACCUMULATION OF DYADS PROTEIN 2-RELATED"/>
    <property type="match status" value="1"/>
</dbReference>
<keyword evidence="5 6" id="KW-0472">Membrane</keyword>
<evidence type="ECO:0000256" key="2">
    <source>
        <dbReference type="ARBA" id="ARBA00005587"/>
    </source>
</evidence>
<feature type="transmembrane region" description="Helical" evidence="6">
    <location>
        <begin position="112"/>
        <end position="131"/>
    </location>
</feature>
<keyword evidence="8" id="KW-1185">Reference proteome</keyword>
<keyword evidence="3 6" id="KW-0812">Transmembrane</keyword>
<feature type="transmembrane region" description="Helical" evidence="6">
    <location>
        <begin position="88"/>
        <end position="105"/>
    </location>
</feature>
<evidence type="ECO:0000256" key="4">
    <source>
        <dbReference type="ARBA" id="ARBA00022989"/>
    </source>
</evidence>
<proteinExistence type="inferred from homology"/>
<reference evidence="7 8" key="1">
    <citation type="submission" date="2022-07" db="EMBL/GenBank/DDBJ databases">
        <title>Genome-wide signatures of adaptation to extreme environments.</title>
        <authorList>
            <person name="Cho C.H."/>
            <person name="Yoon H.S."/>
        </authorList>
    </citation>
    <scope>NUCLEOTIDE SEQUENCE [LARGE SCALE GENOMIC DNA]</scope>
    <source>
        <strain evidence="7 8">108.79 E11</strain>
    </source>
</reference>
<dbReference type="Proteomes" id="UP001300502">
    <property type="component" value="Unassembled WGS sequence"/>
</dbReference>
<dbReference type="InterPro" id="IPR000791">
    <property type="entry name" value="Gpr1/Fun34/SatP-like"/>
</dbReference>
<dbReference type="GO" id="GO:0005886">
    <property type="term" value="C:plasma membrane"/>
    <property type="evidence" value="ECO:0007669"/>
    <property type="project" value="TreeGrafter"/>
</dbReference>
<protein>
    <recommendedName>
        <fullName evidence="9">Acetate transporter</fullName>
    </recommendedName>
</protein>
<evidence type="ECO:0000256" key="3">
    <source>
        <dbReference type="ARBA" id="ARBA00022692"/>
    </source>
</evidence>
<dbReference type="PANTHER" id="PTHR31123:SF1">
    <property type="entry name" value="ACCUMULATION OF DYADS PROTEIN 2-RELATED"/>
    <property type="match status" value="1"/>
</dbReference>
<comment type="caution">
    <text evidence="7">The sequence shown here is derived from an EMBL/GenBank/DDBJ whole genome shotgun (WGS) entry which is preliminary data.</text>
</comment>
<evidence type="ECO:0008006" key="9">
    <source>
        <dbReference type="Google" id="ProtNLM"/>
    </source>
</evidence>
<dbReference type="EMBL" id="JANCYU010000039">
    <property type="protein sequence ID" value="KAK4526372.1"/>
    <property type="molecule type" value="Genomic_DNA"/>
</dbReference>
<evidence type="ECO:0000256" key="1">
    <source>
        <dbReference type="ARBA" id="ARBA00004141"/>
    </source>
</evidence>
<gene>
    <name evidence="7" type="ORF">GAYE_SCF23G4286</name>
</gene>
<comment type="subcellular location">
    <subcellularLocation>
        <location evidence="1">Membrane</location>
        <topology evidence="1">Multi-pass membrane protein</topology>
    </subcellularLocation>
</comment>
<feature type="transmembrane region" description="Helical" evidence="6">
    <location>
        <begin position="197"/>
        <end position="219"/>
    </location>
</feature>